<proteinExistence type="predicted"/>
<dbReference type="InterPro" id="IPR058982">
    <property type="entry name" value="Beta-barrel_AprE"/>
</dbReference>
<reference evidence="6 7" key="1">
    <citation type="submission" date="2022-02" db="EMBL/GenBank/DDBJ databases">
        <authorList>
            <person name="Min J."/>
        </authorList>
    </citation>
    <scope>NUCLEOTIDE SEQUENCE [LARGE SCALE GENOMIC DNA]</scope>
    <source>
        <strain evidence="6 7">GR10-1</strain>
    </source>
</reference>
<protein>
    <submittedName>
        <fullName evidence="6">HlyD family secretion protein</fullName>
    </submittedName>
</protein>
<dbReference type="Proteomes" id="UP001202248">
    <property type="component" value="Unassembled WGS sequence"/>
</dbReference>
<evidence type="ECO:0000256" key="4">
    <source>
        <dbReference type="ARBA" id="ARBA00023136"/>
    </source>
</evidence>
<dbReference type="PANTHER" id="PTHR30386:SF26">
    <property type="entry name" value="TRANSPORT PROTEIN COMB"/>
    <property type="match status" value="1"/>
</dbReference>
<dbReference type="Pfam" id="PF26002">
    <property type="entry name" value="Beta-barrel_AprE"/>
    <property type="match status" value="1"/>
</dbReference>
<evidence type="ECO:0000256" key="3">
    <source>
        <dbReference type="ARBA" id="ARBA00022989"/>
    </source>
</evidence>
<dbReference type="PANTHER" id="PTHR30386">
    <property type="entry name" value="MEMBRANE FUSION SUBUNIT OF EMRAB-TOLC MULTIDRUG EFFLUX PUMP"/>
    <property type="match status" value="1"/>
</dbReference>
<evidence type="ECO:0000256" key="2">
    <source>
        <dbReference type="ARBA" id="ARBA00022692"/>
    </source>
</evidence>
<name>A0ABS9SMB7_9BACT</name>
<accession>A0ABS9SMB7</accession>
<keyword evidence="2" id="KW-0812">Transmembrane</keyword>
<dbReference type="Gene3D" id="2.40.30.170">
    <property type="match status" value="1"/>
</dbReference>
<organism evidence="6 7">
    <name type="scientific">Niabella ginsengisoli</name>
    <dbReference type="NCBI Taxonomy" id="522298"/>
    <lineage>
        <taxon>Bacteria</taxon>
        <taxon>Pseudomonadati</taxon>
        <taxon>Bacteroidota</taxon>
        <taxon>Chitinophagia</taxon>
        <taxon>Chitinophagales</taxon>
        <taxon>Chitinophagaceae</taxon>
        <taxon>Niabella</taxon>
    </lineage>
</organism>
<gene>
    <name evidence="6" type="ORF">MKP09_17125</name>
</gene>
<evidence type="ECO:0000256" key="1">
    <source>
        <dbReference type="ARBA" id="ARBA00004167"/>
    </source>
</evidence>
<keyword evidence="4" id="KW-0472">Membrane</keyword>
<evidence type="ECO:0000259" key="5">
    <source>
        <dbReference type="Pfam" id="PF26002"/>
    </source>
</evidence>
<sequence>MDKSLRQYTLQAPVDGQITFILPVQKNQHIEQGKLLGYVNPPDSKYYAEIKLAQYNFGKVDTGMKVQLRFDAYPYQETGFVPGTLNYISKVAIDSGFVGTVRLDKGLTTNQQKALPYKPGLKAQALIITKDQRLLERLYYNIVKSTSLNK</sequence>
<evidence type="ECO:0000313" key="7">
    <source>
        <dbReference type="Proteomes" id="UP001202248"/>
    </source>
</evidence>
<dbReference type="RefSeq" id="WP_240831547.1">
    <property type="nucleotide sequence ID" value="NZ_JAKWBL010000004.1"/>
</dbReference>
<feature type="domain" description="AprE-like beta-barrel" evidence="5">
    <location>
        <begin position="48"/>
        <end position="129"/>
    </location>
</feature>
<comment type="caution">
    <text evidence="6">The sequence shown here is derived from an EMBL/GenBank/DDBJ whole genome shotgun (WGS) entry which is preliminary data.</text>
</comment>
<evidence type="ECO:0000313" key="6">
    <source>
        <dbReference type="EMBL" id="MCH5599502.1"/>
    </source>
</evidence>
<comment type="subcellular location">
    <subcellularLocation>
        <location evidence="1">Membrane</location>
        <topology evidence="1">Single-pass membrane protein</topology>
    </subcellularLocation>
</comment>
<dbReference type="InterPro" id="IPR050739">
    <property type="entry name" value="MFP"/>
</dbReference>
<dbReference type="EMBL" id="JAKWBL010000004">
    <property type="protein sequence ID" value="MCH5599502.1"/>
    <property type="molecule type" value="Genomic_DNA"/>
</dbReference>
<keyword evidence="3" id="KW-1133">Transmembrane helix</keyword>
<keyword evidence="7" id="KW-1185">Reference proteome</keyword>